<dbReference type="SUPFAM" id="SSF50129">
    <property type="entry name" value="GroES-like"/>
    <property type="match status" value="1"/>
</dbReference>
<organism evidence="8 9">
    <name type="scientific">Streptomyces xiamenensis</name>
    <dbReference type="NCBI Taxonomy" id="408015"/>
    <lineage>
        <taxon>Bacteria</taxon>
        <taxon>Bacillati</taxon>
        <taxon>Actinomycetota</taxon>
        <taxon>Actinomycetes</taxon>
        <taxon>Kitasatosporales</taxon>
        <taxon>Streptomycetaceae</taxon>
        <taxon>Streptomyces</taxon>
    </lineage>
</organism>
<proteinExistence type="inferred from homology"/>
<dbReference type="GO" id="GO:0008270">
    <property type="term" value="F:zinc ion binding"/>
    <property type="evidence" value="ECO:0007669"/>
    <property type="project" value="InterPro"/>
</dbReference>
<dbReference type="RefSeq" id="WP_030737767.1">
    <property type="nucleotide sequence ID" value="NZ_CP009922.3"/>
</dbReference>
<gene>
    <name evidence="8" type="ORF">SXIM_53410</name>
</gene>
<dbReference type="InterPro" id="IPR013154">
    <property type="entry name" value="ADH-like_N"/>
</dbReference>
<dbReference type="Gene3D" id="3.90.180.10">
    <property type="entry name" value="Medium-chain alcohol dehydrogenases, catalytic domain"/>
    <property type="match status" value="1"/>
</dbReference>
<comment type="cofactor">
    <cofactor evidence="1 6">
        <name>Zn(2+)</name>
        <dbReference type="ChEBI" id="CHEBI:29105"/>
    </cofactor>
</comment>
<evidence type="ECO:0000313" key="8">
    <source>
        <dbReference type="EMBL" id="AKG46725.1"/>
    </source>
</evidence>
<dbReference type="KEGG" id="sxi:SXIM_53410"/>
<dbReference type="InterPro" id="IPR011032">
    <property type="entry name" value="GroES-like_sf"/>
</dbReference>
<dbReference type="CDD" id="cd08278">
    <property type="entry name" value="benzyl_alcohol_DH"/>
    <property type="match status" value="1"/>
</dbReference>
<dbReference type="Gene3D" id="3.40.50.720">
    <property type="entry name" value="NAD(P)-binding Rossmann-like Domain"/>
    <property type="match status" value="1"/>
</dbReference>
<evidence type="ECO:0000256" key="3">
    <source>
        <dbReference type="ARBA" id="ARBA00022723"/>
    </source>
</evidence>
<sequence length="374" mass="37974">MSATIAAVVRPGTGAFAWEEIRLDALRADEVLVRIVGAGICHTDLAVRDGHVPLPLPAVLGHEGAGVVQAVGDRVTRVAPGDTVLLSFSSCGACGACAHGRPGHCDTFLHRNASGSRADGTSPLADAGGERLSGRFFGQSSFAALAIADERCAVPVEVADEDELARLAPVGCGVQSGAGAVLNVLRPQPGDTLAVFGTGAVGLSAVMAAALTAAVRVIAVDLRPARLALARELGATDTLDAGQGDVAERLAELTGGRGVSHAVESSGVPSVLRQAVDALAVGGTVAVLGLPPAGTEVAFDVNALLSGRTVRGVYEGDSDLVTFIPALVALHRAGRLPFDRLIRTYPPERINEAADAAARGEVIKPVLRFPATPG</sequence>
<dbReference type="AlphaFoldDB" id="A0A0F7G2C2"/>
<protein>
    <submittedName>
        <fullName evidence="8">Alcohol dehydrogenase GroES domain protein</fullName>
    </submittedName>
</protein>
<dbReference type="Pfam" id="PF00107">
    <property type="entry name" value="ADH_zinc_N"/>
    <property type="match status" value="1"/>
</dbReference>
<keyword evidence="5" id="KW-0560">Oxidoreductase</keyword>
<dbReference type="SUPFAM" id="SSF51735">
    <property type="entry name" value="NAD(P)-binding Rossmann-fold domains"/>
    <property type="match status" value="1"/>
</dbReference>
<keyword evidence="4 6" id="KW-0862">Zinc</keyword>
<comment type="similarity">
    <text evidence="2 6">Belongs to the zinc-containing alcohol dehydrogenase family.</text>
</comment>
<evidence type="ECO:0000256" key="5">
    <source>
        <dbReference type="ARBA" id="ARBA00023002"/>
    </source>
</evidence>
<dbReference type="PATRIC" id="fig|408015.6.peg.5406"/>
<evidence type="ECO:0000256" key="6">
    <source>
        <dbReference type="RuleBase" id="RU361277"/>
    </source>
</evidence>
<dbReference type="HOGENOM" id="CLU_026673_14_1_11"/>
<evidence type="ECO:0000313" key="9">
    <source>
        <dbReference type="Proteomes" id="UP000034034"/>
    </source>
</evidence>
<dbReference type="GO" id="GO:0016491">
    <property type="term" value="F:oxidoreductase activity"/>
    <property type="evidence" value="ECO:0007669"/>
    <property type="project" value="UniProtKB-KW"/>
</dbReference>
<dbReference type="InterPro" id="IPR036291">
    <property type="entry name" value="NAD(P)-bd_dom_sf"/>
</dbReference>
<dbReference type="InterPro" id="IPR020843">
    <property type="entry name" value="ER"/>
</dbReference>
<dbReference type="InterPro" id="IPR002328">
    <property type="entry name" value="ADH_Zn_CS"/>
</dbReference>
<name>A0A0F7G2C2_9ACTN</name>
<keyword evidence="3 6" id="KW-0479">Metal-binding</keyword>
<reference evidence="8" key="1">
    <citation type="submission" date="2019-08" db="EMBL/GenBank/DDBJ databases">
        <title>Complete genome sequence of a mangrove-derived Streptomyces xiamenensis.</title>
        <authorList>
            <person name="Xu J."/>
        </authorList>
    </citation>
    <scope>NUCLEOTIDE SEQUENCE</scope>
    <source>
        <strain evidence="8">318</strain>
    </source>
</reference>
<evidence type="ECO:0000256" key="1">
    <source>
        <dbReference type="ARBA" id="ARBA00001947"/>
    </source>
</evidence>
<feature type="domain" description="Enoyl reductase (ER)" evidence="7">
    <location>
        <begin position="12"/>
        <end position="367"/>
    </location>
</feature>
<dbReference type="EMBL" id="CP009922">
    <property type="protein sequence ID" value="AKG46725.1"/>
    <property type="molecule type" value="Genomic_DNA"/>
</dbReference>
<dbReference type="PANTHER" id="PTHR43350">
    <property type="entry name" value="NAD-DEPENDENT ALCOHOL DEHYDROGENASE"/>
    <property type="match status" value="1"/>
</dbReference>
<dbReference type="FunFam" id="3.40.50.720:FF:000003">
    <property type="entry name" value="S-(hydroxymethyl)glutathione dehydrogenase"/>
    <property type="match status" value="1"/>
</dbReference>
<dbReference type="Proteomes" id="UP000034034">
    <property type="component" value="Chromosome"/>
</dbReference>
<keyword evidence="9" id="KW-1185">Reference proteome</keyword>
<dbReference type="Pfam" id="PF08240">
    <property type="entry name" value="ADH_N"/>
    <property type="match status" value="1"/>
</dbReference>
<evidence type="ECO:0000259" key="7">
    <source>
        <dbReference type="SMART" id="SM00829"/>
    </source>
</evidence>
<dbReference type="STRING" id="408015.SXIM_53410"/>
<evidence type="ECO:0000256" key="4">
    <source>
        <dbReference type="ARBA" id="ARBA00022833"/>
    </source>
</evidence>
<dbReference type="InterPro" id="IPR013149">
    <property type="entry name" value="ADH-like_C"/>
</dbReference>
<dbReference type="SMART" id="SM00829">
    <property type="entry name" value="PKS_ER"/>
    <property type="match status" value="1"/>
</dbReference>
<accession>A0A0F7G2C2</accession>
<evidence type="ECO:0000256" key="2">
    <source>
        <dbReference type="ARBA" id="ARBA00008072"/>
    </source>
</evidence>
<dbReference type="PANTHER" id="PTHR43350:SF2">
    <property type="entry name" value="GROES-LIKE ZINC-BINDING ALCOHOL DEHYDROGENASE FAMILY PROTEIN"/>
    <property type="match status" value="1"/>
</dbReference>
<dbReference type="PROSITE" id="PS00059">
    <property type="entry name" value="ADH_ZINC"/>
    <property type="match status" value="1"/>
</dbReference>